<dbReference type="SUPFAM" id="SSF55785">
    <property type="entry name" value="PYP-like sensor domain (PAS domain)"/>
    <property type="match status" value="1"/>
</dbReference>
<comment type="catalytic activity">
    <reaction evidence="1">
        <text>ATP + protein L-histidine = ADP + protein N-phospho-L-histidine.</text>
        <dbReference type="EC" id="2.7.13.3"/>
    </reaction>
</comment>
<dbReference type="Gene3D" id="3.30.450.20">
    <property type="entry name" value="PAS domain"/>
    <property type="match status" value="1"/>
</dbReference>
<dbReference type="SUPFAM" id="SSF55874">
    <property type="entry name" value="ATPase domain of HSP90 chaperone/DNA topoisomerase II/histidine kinase"/>
    <property type="match status" value="1"/>
</dbReference>
<dbReference type="AlphaFoldDB" id="A0ABD6APN4"/>
<dbReference type="InterPro" id="IPR005467">
    <property type="entry name" value="His_kinase_dom"/>
</dbReference>
<evidence type="ECO:0000256" key="1">
    <source>
        <dbReference type="ARBA" id="ARBA00000085"/>
    </source>
</evidence>
<dbReference type="InterPro" id="IPR003594">
    <property type="entry name" value="HATPase_dom"/>
</dbReference>
<evidence type="ECO:0000313" key="10">
    <source>
        <dbReference type="Proteomes" id="UP001596545"/>
    </source>
</evidence>
<dbReference type="GO" id="GO:0005524">
    <property type="term" value="F:ATP binding"/>
    <property type="evidence" value="ECO:0007669"/>
    <property type="project" value="UniProtKB-KW"/>
</dbReference>
<feature type="transmembrane region" description="Helical" evidence="7">
    <location>
        <begin position="224"/>
        <end position="245"/>
    </location>
</feature>
<dbReference type="Proteomes" id="UP001596545">
    <property type="component" value="Unassembled WGS sequence"/>
</dbReference>
<proteinExistence type="predicted"/>
<dbReference type="InterPro" id="IPR036890">
    <property type="entry name" value="HATPase_C_sf"/>
</dbReference>
<evidence type="ECO:0000259" key="8">
    <source>
        <dbReference type="PROSITE" id="PS50109"/>
    </source>
</evidence>
<dbReference type="Pfam" id="PF00989">
    <property type="entry name" value="PAS"/>
    <property type="match status" value="1"/>
</dbReference>
<dbReference type="InterPro" id="IPR050980">
    <property type="entry name" value="2C_sensor_his_kinase"/>
</dbReference>
<dbReference type="InterPro" id="IPR035965">
    <property type="entry name" value="PAS-like_dom_sf"/>
</dbReference>
<keyword evidence="4" id="KW-0547">Nucleotide-binding</keyword>
<sequence length="600" mass="65356">MWIGLIHLTLGITLFLLTGETARRSDGVGSRSFLATTAGLGLWAVTGGIYYLIVEFYGMRSPDGIIRFAVLESVSPVVEVGFYVSMILDSALQTLVPWAYALFVLVYTTRTDRSEQRLLFVLALFALLYAAGTAYVTLISLAPSVLPAGLRAAVSDAFVTFLQFAVTVSLFVTGALVLLALGQLWRTLYQYEFVSKRLTLSVAVIVPPVWLAEGFLVGVTETPVLRAAVPVPFLGLSVVGVWLAVTQLGLFDELPAASAVARRDIVAGMADAAIAVTDEQRVVDWNGAAVSLFDQKYETVVGDSLTTAMPDTFDIEALLTGEQRTCQLPQSDRLLEASAGQITDGDGRVLGHTLTFRDITARRRNARRAEVLNRVLRHNLRNKVDVTTAHLQQLNDEDCSENPSETVAAVREHLSDLRNLGTTAREIESVLQADQCGKEHPVEELTHRAIEAVPQAHCVTEQQTCDPEPASIPVVTDIPSVMTSANQEILIPVIRELVSNAVEHGGSTPDPCVTVRAVETAQTNQPEEWRIEVTDTGPGINEHEMRVFEQAKETKLHHGSGLGLWLVWWGVDRLGGEVWFDVDGGTTVTLALPVSLFECD</sequence>
<evidence type="ECO:0000256" key="6">
    <source>
        <dbReference type="ARBA" id="ARBA00022840"/>
    </source>
</evidence>
<feature type="transmembrane region" description="Helical" evidence="7">
    <location>
        <begin position="119"/>
        <end position="141"/>
    </location>
</feature>
<organism evidence="9 10">
    <name type="scientific">Halorubrum rutilum</name>
    <dbReference type="NCBI Taxonomy" id="1364933"/>
    <lineage>
        <taxon>Archaea</taxon>
        <taxon>Methanobacteriati</taxon>
        <taxon>Methanobacteriota</taxon>
        <taxon>Stenosarchaea group</taxon>
        <taxon>Halobacteria</taxon>
        <taxon>Halobacteriales</taxon>
        <taxon>Haloferacaceae</taxon>
        <taxon>Halorubrum</taxon>
    </lineage>
</organism>
<dbReference type="Pfam" id="PF02518">
    <property type="entry name" value="HATPase_c"/>
    <property type="match status" value="1"/>
</dbReference>
<protein>
    <recommendedName>
        <fullName evidence="2">histidine kinase</fullName>
        <ecNumber evidence="2">2.7.13.3</ecNumber>
    </recommendedName>
</protein>
<keyword evidence="3 9" id="KW-0808">Transferase</keyword>
<dbReference type="SMART" id="SM00387">
    <property type="entry name" value="HATPase_c"/>
    <property type="match status" value="1"/>
</dbReference>
<keyword evidence="5 9" id="KW-0418">Kinase</keyword>
<reference evidence="9 10" key="1">
    <citation type="journal article" date="2019" name="Int. J. Syst. Evol. Microbiol.">
        <title>The Global Catalogue of Microorganisms (GCM) 10K type strain sequencing project: providing services to taxonomists for standard genome sequencing and annotation.</title>
        <authorList>
            <consortium name="The Broad Institute Genomics Platform"/>
            <consortium name="The Broad Institute Genome Sequencing Center for Infectious Disease"/>
            <person name="Wu L."/>
            <person name="Ma J."/>
        </authorList>
    </citation>
    <scope>NUCLEOTIDE SEQUENCE [LARGE SCALE GENOMIC DNA]</scope>
    <source>
        <strain evidence="9 10">CGMCC 1.12554</strain>
    </source>
</reference>
<evidence type="ECO:0000256" key="5">
    <source>
        <dbReference type="ARBA" id="ARBA00022777"/>
    </source>
</evidence>
<feature type="domain" description="Histidine kinase" evidence="8">
    <location>
        <begin position="375"/>
        <end position="596"/>
    </location>
</feature>
<dbReference type="PROSITE" id="PS50109">
    <property type="entry name" value="HIS_KIN"/>
    <property type="match status" value="1"/>
</dbReference>
<keyword evidence="6" id="KW-0067">ATP-binding</keyword>
<evidence type="ECO:0000256" key="4">
    <source>
        <dbReference type="ARBA" id="ARBA00022741"/>
    </source>
</evidence>
<dbReference type="EMBL" id="JBHTBL010000032">
    <property type="protein sequence ID" value="MFC7326083.1"/>
    <property type="molecule type" value="Genomic_DNA"/>
</dbReference>
<feature type="transmembrane region" description="Helical" evidence="7">
    <location>
        <begin position="161"/>
        <end position="185"/>
    </location>
</feature>
<dbReference type="GO" id="GO:0004673">
    <property type="term" value="F:protein histidine kinase activity"/>
    <property type="evidence" value="ECO:0007669"/>
    <property type="project" value="UniProtKB-EC"/>
</dbReference>
<dbReference type="EC" id="2.7.13.3" evidence="2"/>
<dbReference type="PANTHER" id="PTHR44936:SF10">
    <property type="entry name" value="SENSOR PROTEIN RSTB"/>
    <property type="match status" value="1"/>
</dbReference>
<comment type="caution">
    <text evidence="9">The sequence shown here is derived from an EMBL/GenBank/DDBJ whole genome shotgun (WGS) entry which is preliminary data.</text>
</comment>
<evidence type="ECO:0000256" key="2">
    <source>
        <dbReference type="ARBA" id="ARBA00012438"/>
    </source>
</evidence>
<feature type="transmembrane region" description="Helical" evidence="7">
    <location>
        <begin position="90"/>
        <end position="107"/>
    </location>
</feature>
<evidence type="ECO:0000313" key="9">
    <source>
        <dbReference type="EMBL" id="MFC7326083.1"/>
    </source>
</evidence>
<evidence type="ECO:0000256" key="3">
    <source>
        <dbReference type="ARBA" id="ARBA00022679"/>
    </source>
</evidence>
<dbReference type="InterPro" id="IPR013767">
    <property type="entry name" value="PAS_fold"/>
</dbReference>
<evidence type="ECO:0000256" key="7">
    <source>
        <dbReference type="SAM" id="Phobius"/>
    </source>
</evidence>
<name>A0ABD6APN4_9EURY</name>
<keyword evidence="7" id="KW-0812">Transmembrane</keyword>
<keyword evidence="7" id="KW-0472">Membrane</keyword>
<keyword evidence="10" id="KW-1185">Reference proteome</keyword>
<gene>
    <name evidence="9" type="ORF">ACFQMF_16130</name>
</gene>
<dbReference type="RefSeq" id="WP_256409759.1">
    <property type="nucleotide sequence ID" value="NZ_JANHDN010000006.1"/>
</dbReference>
<dbReference type="PANTHER" id="PTHR44936">
    <property type="entry name" value="SENSOR PROTEIN CREC"/>
    <property type="match status" value="1"/>
</dbReference>
<keyword evidence="7" id="KW-1133">Transmembrane helix</keyword>
<feature type="transmembrane region" description="Helical" evidence="7">
    <location>
        <begin position="32"/>
        <end position="53"/>
    </location>
</feature>
<accession>A0ABD6APN4</accession>
<dbReference type="Gene3D" id="3.30.565.10">
    <property type="entry name" value="Histidine kinase-like ATPase, C-terminal domain"/>
    <property type="match status" value="1"/>
</dbReference>